<sequence length="524" mass="59473">MELHKRSIFDILPLELLELIVKRNLWIRTLRELRLVSRAMKDLVDPLTFSSTTLSFEYVITPEQLRYIASGTSSNTRWTKRLHIEDLLPIEGPEYLDEIDTFGPGRLAAQKAALVPAIRALKEVTQVEFDLNGDGPYINVVTALAGLPKLRILRMNGGEFRRQKVAAFSRISNLEDLHINSVEWSSGTRKAARRMIAASLPTLRELHLEQFRQNNLVELSKILPAESSAESLPPALPLTKFCLYGERFIADSSCAHYFRNLTHLEMCNVGKAIAEKNAPFWDVLAESNVRLHSLLAYPLTSSLTRYLTSYVGLFSLRVEGQAESVEYYHRTEGEVSLAQSFVRSAIPHHRATLQRLSFVTLDYRAWALTEDTLNCIATCKKLERVDLIYHFPREMQDDLSYAFGTPFIDMSHLLSRLLDGLNLPNLHTVILSPAREPDKAFGTCVRSFDDIIPFLAAWQRLVCQVDLTSLSHSQVLNNPRFRLYAAGGDDEDEDDGPDMVFDVNTGHFRPHPAQDWNRDRSSSS</sequence>
<dbReference type="Proteomes" id="UP000521943">
    <property type="component" value="Unassembled WGS sequence"/>
</dbReference>
<comment type="caution">
    <text evidence="2">The sequence shown here is derived from an EMBL/GenBank/DDBJ whole genome shotgun (WGS) entry which is preliminary data.</text>
</comment>
<gene>
    <name evidence="2" type="ORF">DFP72DRAFT_879517</name>
</gene>
<evidence type="ECO:0008006" key="4">
    <source>
        <dbReference type="Google" id="ProtNLM"/>
    </source>
</evidence>
<reference evidence="2 3" key="1">
    <citation type="submission" date="2020-07" db="EMBL/GenBank/DDBJ databases">
        <title>Comparative genomics of pyrophilous fungi reveals a link between fire events and developmental genes.</title>
        <authorList>
            <consortium name="DOE Joint Genome Institute"/>
            <person name="Steindorff A.S."/>
            <person name="Carver A."/>
            <person name="Calhoun S."/>
            <person name="Stillman K."/>
            <person name="Liu H."/>
            <person name="Lipzen A."/>
            <person name="Pangilinan J."/>
            <person name="Labutti K."/>
            <person name="Bruns T.D."/>
            <person name="Grigoriev I.V."/>
        </authorList>
    </citation>
    <scope>NUCLEOTIDE SEQUENCE [LARGE SCALE GENOMIC DNA]</scope>
    <source>
        <strain evidence="2 3">CBS 144469</strain>
    </source>
</reference>
<dbReference type="Gene3D" id="3.80.10.10">
    <property type="entry name" value="Ribonuclease Inhibitor"/>
    <property type="match status" value="1"/>
</dbReference>
<dbReference type="InterPro" id="IPR032675">
    <property type="entry name" value="LRR_dom_sf"/>
</dbReference>
<evidence type="ECO:0000313" key="2">
    <source>
        <dbReference type="EMBL" id="KAF6761752.1"/>
    </source>
</evidence>
<proteinExistence type="predicted"/>
<dbReference type="AlphaFoldDB" id="A0A8H6ICA6"/>
<accession>A0A8H6ICA6</accession>
<dbReference type="SUPFAM" id="SSF52047">
    <property type="entry name" value="RNI-like"/>
    <property type="match status" value="1"/>
</dbReference>
<feature type="region of interest" description="Disordered" evidence="1">
    <location>
        <begin position="487"/>
        <end position="524"/>
    </location>
</feature>
<keyword evidence="3" id="KW-1185">Reference proteome</keyword>
<feature type="compositionally biased region" description="Acidic residues" evidence="1">
    <location>
        <begin position="488"/>
        <end position="497"/>
    </location>
</feature>
<evidence type="ECO:0000256" key="1">
    <source>
        <dbReference type="SAM" id="MobiDB-lite"/>
    </source>
</evidence>
<evidence type="ECO:0000313" key="3">
    <source>
        <dbReference type="Proteomes" id="UP000521943"/>
    </source>
</evidence>
<protein>
    <recommendedName>
        <fullName evidence="4">F-box domain-containing protein</fullName>
    </recommendedName>
</protein>
<organism evidence="2 3">
    <name type="scientific">Ephemerocybe angulata</name>
    <dbReference type="NCBI Taxonomy" id="980116"/>
    <lineage>
        <taxon>Eukaryota</taxon>
        <taxon>Fungi</taxon>
        <taxon>Dikarya</taxon>
        <taxon>Basidiomycota</taxon>
        <taxon>Agaricomycotina</taxon>
        <taxon>Agaricomycetes</taxon>
        <taxon>Agaricomycetidae</taxon>
        <taxon>Agaricales</taxon>
        <taxon>Agaricineae</taxon>
        <taxon>Psathyrellaceae</taxon>
        <taxon>Ephemerocybe</taxon>
    </lineage>
</organism>
<dbReference type="OrthoDB" id="3541472at2759"/>
<dbReference type="EMBL" id="JACGCI010000009">
    <property type="protein sequence ID" value="KAF6761752.1"/>
    <property type="molecule type" value="Genomic_DNA"/>
</dbReference>
<name>A0A8H6ICA6_9AGAR</name>